<feature type="compositionally biased region" description="Polar residues" evidence="1">
    <location>
        <begin position="49"/>
        <end position="58"/>
    </location>
</feature>
<feature type="compositionally biased region" description="Basic and acidic residues" evidence="1">
    <location>
        <begin position="88"/>
        <end position="112"/>
    </location>
</feature>
<accession>S5W0P2</accession>
<keyword evidence="3" id="KW-1185">Reference proteome</keyword>
<keyword evidence="2" id="KW-0614">Plasmid</keyword>
<dbReference type="EMBL" id="CP006260">
    <property type="protein sequence ID" value="AGS73850.1"/>
    <property type="molecule type" value="Genomic_DNA"/>
</dbReference>
<dbReference type="RefSeq" id="WP_020945030.1">
    <property type="nucleotide sequence ID" value="NC_022001.1"/>
</dbReference>
<proteinExistence type="predicted"/>
<reference evidence="2 3" key="1">
    <citation type="submission" date="2012-10" db="EMBL/GenBank/DDBJ databases">
        <title>The complete genome sequence of Streptomyces collinus Tu 365.</title>
        <authorList>
            <person name="Ruckert C."/>
            <person name="Szczepanowski R."/>
            <person name="Goesmann A."/>
            <person name="Pross E.K."/>
            <person name="Musiol E.M."/>
            <person name="Blin K."/>
            <person name="Wohlleben W."/>
            <person name="Puhler A."/>
            <person name="Weber T."/>
            <person name="Kalinowski J."/>
        </authorList>
    </citation>
    <scope>NUCLEOTIDE SEQUENCE [LARGE SCALE GENOMIC DNA]</scope>
    <source>
        <strain evidence="3">DSM 40733 / Tue 365</strain>
        <plasmid evidence="2 3">pSCO1</plasmid>
    </source>
</reference>
<name>S5W0P2_STRC3</name>
<evidence type="ECO:0000313" key="2">
    <source>
        <dbReference type="EMBL" id="AGS73850.1"/>
    </source>
</evidence>
<dbReference type="KEGG" id="sci:B446_35458"/>
<gene>
    <name evidence="2" type="ORF">B446_35458</name>
</gene>
<dbReference type="HOGENOM" id="CLU_1785740_0_0_11"/>
<dbReference type="AlphaFoldDB" id="S5W0P2"/>
<organism evidence="2 3">
    <name type="scientific">Streptomyces collinus (strain DSM 40733 / Tue 365)</name>
    <dbReference type="NCBI Taxonomy" id="1214242"/>
    <lineage>
        <taxon>Bacteria</taxon>
        <taxon>Bacillati</taxon>
        <taxon>Actinomycetota</taxon>
        <taxon>Actinomycetes</taxon>
        <taxon>Kitasatosporales</taxon>
        <taxon>Streptomycetaceae</taxon>
        <taxon>Streptomyces</taxon>
    </lineage>
</organism>
<feature type="region of interest" description="Disordered" evidence="1">
    <location>
        <begin position="46"/>
        <end position="145"/>
    </location>
</feature>
<evidence type="ECO:0000313" key="3">
    <source>
        <dbReference type="Proteomes" id="UP000015423"/>
    </source>
</evidence>
<dbReference type="Proteomes" id="UP000015423">
    <property type="component" value="Plasmid pSCO1"/>
</dbReference>
<protein>
    <submittedName>
        <fullName evidence="2">Uncharacterized protein</fullName>
    </submittedName>
</protein>
<evidence type="ECO:0000256" key="1">
    <source>
        <dbReference type="SAM" id="MobiDB-lite"/>
    </source>
</evidence>
<geneLocation type="plasmid" evidence="2 3">
    <name>pSCO1</name>
</geneLocation>
<dbReference type="PATRIC" id="fig|1214242.5.peg.7235"/>
<sequence length="145" mass="15688">MSAVDFGPAEEMDKAPATTMVVETDRAIEQLDSLKAAYDDAPEQLGIATLTSNHSDGSGRQLRPALPSRRGRPQPVGVLRRPGTADPARPEREEVQASARSHTDLNGRRGDTDTNCSSQPDLGPSPERAEEHKTTTFISTPMKPR</sequence>